<dbReference type="Proteomes" id="UP000481947">
    <property type="component" value="Unassembled WGS sequence"/>
</dbReference>
<dbReference type="InterPro" id="IPR047109">
    <property type="entry name" value="CAD-like"/>
</dbReference>
<dbReference type="Gene3D" id="3.90.180.10">
    <property type="entry name" value="Medium-chain alcohol dehydrogenases, catalytic domain"/>
    <property type="match status" value="1"/>
</dbReference>
<keyword evidence="3" id="KW-0560">Oxidoreductase</keyword>
<evidence type="ECO:0000313" key="4">
    <source>
        <dbReference type="EMBL" id="MYZ52708.1"/>
    </source>
</evidence>
<dbReference type="RefSeq" id="WP_161125499.1">
    <property type="nucleotide sequence ID" value="NZ_VYSB01000011.1"/>
</dbReference>
<dbReference type="PANTHER" id="PTHR42683">
    <property type="entry name" value="ALDEHYDE REDUCTASE"/>
    <property type="match status" value="1"/>
</dbReference>
<evidence type="ECO:0000256" key="3">
    <source>
        <dbReference type="ARBA" id="ARBA00023002"/>
    </source>
</evidence>
<accession>A0A7C9J7C7</accession>
<reference evidence="4 5" key="1">
    <citation type="submission" date="2019-09" db="EMBL/GenBank/DDBJ databases">
        <title>Identification of Malikia spinosa a prominent benzene-, toluene-, and ethylbenzene-degrading bacterium: enrichment, isolation and whole genome sequencing.</title>
        <authorList>
            <person name="Tancsics A."/>
            <person name="Revesz F."/>
            <person name="Kriszt B."/>
        </authorList>
    </citation>
    <scope>NUCLEOTIDE SEQUENCE [LARGE SCALE GENOMIC DNA]</scope>
    <source>
        <strain evidence="4 5">AB6</strain>
    </source>
</reference>
<dbReference type="EMBL" id="VYSB01000011">
    <property type="protein sequence ID" value="MYZ52708.1"/>
    <property type="molecule type" value="Genomic_DNA"/>
</dbReference>
<dbReference type="InterPro" id="IPR036291">
    <property type="entry name" value="NAD(P)-bd_dom_sf"/>
</dbReference>
<gene>
    <name evidence="4" type="ORF">F5985_11300</name>
</gene>
<dbReference type="GO" id="GO:0016616">
    <property type="term" value="F:oxidoreductase activity, acting on the CH-OH group of donors, NAD or NADP as acceptor"/>
    <property type="evidence" value="ECO:0007669"/>
    <property type="project" value="InterPro"/>
</dbReference>
<dbReference type="GO" id="GO:0046872">
    <property type="term" value="F:metal ion binding"/>
    <property type="evidence" value="ECO:0007669"/>
    <property type="project" value="UniProtKB-KW"/>
</dbReference>
<name>A0A7C9J7C7_9BURK</name>
<sequence length="121" mass="12715">MTALTSSPDKADEARSLGAYRGVSSSNKDEISAIAGPLDLIVTTNAPLDGDAIIATLGPKKISGSPTGSPTAVAGMLDFCARHGIEPVVEMFPMSQVNEALDRLREGEVHYRAVLKNDYLA</sequence>
<organism evidence="4 5">
    <name type="scientific">Malikia spinosa</name>
    <dbReference type="NCBI Taxonomy" id="86180"/>
    <lineage>
        <taxon>Bacteria</taxon>
        <taxon>Pseudomonadati</taxon>
        <taxon>Pseudomonadota</taxon>
        <taxon>Betaproteobacteria</taxon>
        <taxon>Burkholderiales</taxon>
        <taxon>Comamonadaceae</taxon>
        <taxon>Malikia</taxon>
    </lineage>
</organism>
<evidence type="ECO:0008006" key="6">
    <source>
        <dbReference type="Google" id="ProtNLM"/>
    </source>
</evidence>
<evidence type="ECO:0000256" key="1">
    <source>
        <dbReference type="ARBA" id="ARBA00022723"/>
    </source>
</evidence>
<dbReference type="SUPFAM" id="SSF51735">
    <property type="entry name" value="NAD(P)-binding Rossmann-fold domains"/>
    <property type="match status" value="1"/>
</dbReference>
<keyword evidence="1" id="KW-0479">Metal-binding</keyword>
<proteinExistence type="predicted"/>
<protein>
    <recommendedName>
        <fullName evidence="6">Alcohol dehydrogenase-like C-terminal domain-containing protein</fullName>
    </recommendedName>
</protein>
<keyword evidence="2" id="KW-0862">Zinc</keyword>
<dbReference type="Gene3D" id="3.40.50.720">
    <property type="entry name" value="NAD(P)-binding Rossmann-like Domain"/>
    <property type="match status" value="1"/>
</dbReference>
<evidence type="ECO:0000313" key="5">
    <source>
        <dbReference type="Proteomes" id="UP000481947"/>
    </source>
</evidence>
<evidence type="ECO:0000256" key="2">
    <source>
        <dbReference type="ARBA" id="ARBA00022833"/>
    </source>
</evidence>
<dbReference type="AlphaFoldDB" id="A0A7C9J7C7"/>
<comment type="caution">
    <text evidence="4">The sequence shown here is derived from an EMBL/GenBank/DDBJ whole genome shotgun (WGS) entry which is preliminary data.</text>
</comment>